<dbReference type="InterPro" id="IPR057023">
    <property type="entry name" value="PTP-SAK"/>
</dbReference>
<dbReference type="SUPFAM" id="SSF52799">
    <property type="entry name" value="(Phosphotyrosine protein) phosphatases II"/>
    <property type="match status" value="1"/>
</dbReference>
<name>A0ABV9ESG4_9ACTN</name>
<comment type="caution">
    <text evidence="3">The sequence shown here is derived from an EMBL/GenBank/DDBJ whole genome shotgun (WGS) entry which is preliminary data.</text>
</comment>
<dbReference type="Gene3D" id="3.90.190.10">
    <property type="entry name" value="Protein tyrosine phosphatase superfamily"/>
    <property type="match status" value="1"/>
</dbReference>
<dbReference type="Pfam" id="PF22784">
    <property type="entry name" value="PTP-SAK"/>
    <property type="match status" value="1"/>
</dbReference>
<proteinExistence type="predicted"/>
<accession>A0ABV9ESG4</accession>
<dbReference type="EMBL" id="JBHSFN010000035">
    <property type="protein sequence ID" value="MFC4591670.1"/>
    <property type="molecule type" value="Genomic_DNA"/>
</dbReference>
<organism evidence="3 4">
    <name type="scientific">Sphaerisporangium corydalis</name>
    <dbReference type="NCBI Taxonomy" id="1441875"/>
    <lineage>
        <taxon>Bacteria</taxon>
        <taxon>Bacillati</taxon>
        <taxon>Actinomycetota</taxon>
        <taxon>Actinomycetes</taxon>
        <taxon>Streptosporangiales</taxon>
        <taxon>Streptosporangiaceae</taxon>
        <taxon>Sphaerisporangium</taxon>
    </lineage>
</organism>
<gene>
    <name evidence="3" type="ORF">ACFO8L_36640</name>
</gene>
<evidence type="ECO:0000256" key="1">
    <source>
        <dbReference type="ARBA" id="ARBA00022801"/>
    </source>
</evidence>
<dbReference type="RefSeq" id="WP_262850390.1">
    <property type="nucleotide sequence ID" value="NZ_JANZYP010000103.1"/>
</dbReference>
<sequence>MTASLTGAIEFPDGAWVRGRGLRAPLPTGPVPGFALYLGSARLRQRHEAALPWPHEWIRWPDFMLPLDWNAAGRAIIRLHAHALAGHNVEVACGGGVGRTGTVLACLATLTGLTPSQAIVWTRDHHHHRAVETPWQRHWVSWFANHADHADQPGT</sequence>
<keyword evidence="1" id="KW-0378">Hydrolase</keyword>
<evidence type="ECO:0000313" key="4">
    <source>
        <dbReference type="Proteomes" id="UP001595891"/>
    </source>
</evidence>
<dbReference type="Proteomes" id="UP001595891">
    <property type="component" value="Unassembled WGS sequence"/>
</dbReference>
<evidence type="ECO:0000313" key="3">
    <source>
        <dbReference type="EMBL" id="MFC4591670.1"/>
    </source>
</evidence>
<feature type="domain" description="Swiss Army Knife protein DSP-PTPase phosphatase" evidence="2">
    <location>
        <begin position="86"/>
        <end position="125"/>
    </location>
</feature>
<evidence type="ECO:0000259" key="2">
    <source>
        <dbReference type="Pfam" id="PF22784"/>
    </source>
</evidence>
<keyword evidence="4" id="KW-1185">Reference proteome</keyword>
<protein>
    <submittedName>
        <fullName evidence="3">Protein-tyrosine phosphatase family protein</fullName>
    </submittedName>
</protein>
<reference evidence="4" key="1">
    <citation type="journal article" date="2019" name="Int. J. Syst. Evol. Microbiol.">
        <title>The Global Catalogue of Microorganisms (GCM) 10K type strain sequencing project: providing services to taxonomists for standard genome sequencing and annotation.</title>
        <authorList>
            <consortium name="The Broad Institute Genomics Platform"/>
            <consortium name="The Broad Institute Genome Sequencing Center for Infectious Disease"/>
            <person name="Wu L."/>
            <person name="Ma J."/>
        </authorList>
    </citation>
    <scope>NUCLEOTIDE SEQUENCE [LARGE SCALE GENOMIC DNA]</scope>
    <source>
        <strain evidence="4">CCUG 49560</strain>
    </source>
</reference>
<dbReference type="InterPro" id="IPR029021">
    <property type="entry name" value="Prot-tyrosine_phosphatase-like"/>
</dbReference>